<feature type="signal peptide" evidence="1">
    <location>
        <begin position="1"/>
        <end position="20"/>
    </location>
</feature>
<accession>A0A1G5E1U4</accession>
<dbReference type="EMBL" id="FMUX01000005">
    <property type="protein sequence ID" value="SCY20946.1"/>
    <property type="molecule type" value="Genomic_DNA"/>
</dbReference>
<dbReference type="OrthoDB" id="5421960at2"/>
<organism evidence="2 3">
    <name type="scientific">Desulfoluna spongiiphila</name>
    <dbReference type="NCBI Taxonomy" id="419481"/>
    <lineage>
        <taxon>Bacteria</taxon>
        <taxon>Pseudomonadati</taxon>
        <taxon>Thermodesulfobacteriota</taxon>
        <taxon>Desulfobacteria</taxon>
        <taxon>Desulfobacterales</taxon>
        <taxon>Desulfolunaceae</taxon>
        <taxon>Desulfoluna</taxon>
    </lineage>
</organism>
<reference evidence="2 3" key="1">
    <citation type="submission" date="2016-10" db="EMBL/GenBank/DDBJ databases">
        <authorList>
            <person name="de Groot N.N."/>
        </authorList>
    </citation>
    <scope>NUCLEOTIDE SEQUENCE [LARGE SCALE GENOMIC DNA]</scope>
    <source>
        <strain evidence="2 3">AA1</strain>
    </source>
</reference>
<evidence type="ECO:0000256" key="1">
    <source>
        <dbReference type="SAM" id="SignalP"/>
    </source>
</evidence>
<keyword evidence="3" id="KW-1185">Reference proteome</keyword>
<name>A0A1G5E1U4_9BACT</name>
<keyword evidence="1" id="KW-0732">Signal</keyword>
<dbReference type="Proteomes" id="UP000198870">
    <property type="component" value="Unassembled WGS sequence"/>
</dbReference>
<gene>
    <name evidence="2" type="ORF">SAMN05216233_105123</name>
</gene>
<evidence type="ECO:0000313" key="2">
    <source>
        <dbReference type="EMBL" id="SCY20946.1"/>
    </source>
</evidence>
<evidence type="ECO:0000313" key="3">
    <source>
        <dbReference type="Proteomes" id="UP000198870"/>
    </source>
</evidence>
<dbReference type="AlphaFoldDB" id="A0A1G5E1U4"/>
<feature type="chain" id="PRO_5011734910" description="AttH domain-containing protein" evidence="1">
    <location>
        <begin position="21"/>
        <end position="440"/>
    </location>
</feature>
<evidence type="ECO:0008006" key="4">
    <source>
        <dbReference type="Google" id="ProtNLM"/>
    </source>
</evidence>
<protein>
    <recommendedName>
        <fullName evidence="4">AttH domain-containing protein</fullName>
    </recommendedName>
</protein>
<sequence length="440" mass="49866">MRRVIVVCFVYLFMTQSAFSMGTLTTWQDRYAEKNEATLKDGLGGWNVLSEDYRKPHILDGLSLEWDYFSIHDKNGKFTGVVAYLVADPEGHLGDPEYVLEPNLMPSGANMACFGKVGKTGSRYADYVNFGLDFEASSSERSFFATKPAEGTYGKVVPMRKGDGKPDRLILSGKTVHFEWELEVSQLWAGENSPEGFSYPDYHALKEKTWEVGHDLHLELERLEHWTVNMNWPSTKVDGWIRDLTTGERMQIDGHGYRENSFGRWAFALGGWDFFFMSDLENKVQFGFQTYHHGTEDLDYLDVDFLDNGTPKTVRFRADQGELGWHHASWAWSPEVFQCRPLDSSIIGINDEYTVAAYVDIGDNFAGLLSDVTWVTGAYQITTMFPMFSGTITRTGTEEVVAEFSGQGGGEFSLLKSPVEKNDPWCNRCMGTYNQDISEQ</sequence>
<proteinExistence type="predicted"/>